<dbReference type="EMBL" id="GBRH01159694">
    <property type="protein sequence ID" value="JAE38202.1"/>
    <property type="molecule type" value="Transcribed_RNA"/>
</dbReference>
<protein>
    <submittedName>
        <fullName evidence="1">Uncharacterized protein</fullName>
    </submittedName>
</protein>
<evidence type="ECO:0000313" key="1">
    <source>
        <dbReference type="EMBL" id="JAE38202.1"/>
    </source>
</evidence>
<dbReference type="AlphaFoldDB" id="A0A0A9HNA7"/>
<organism evidence="1">
    <name type="scientific">Arundo donax</name>
    <name type="common">Giant reed</name>
    <name type="synonym">Donax arundinaceus</name>
    <dbReference type="NCBI Taxonomy" id="35708"/>
    <lineage>
        <taxon>Eukaryota</taxon>
        <taxon>Viridiplantae</taxon>
        <taxon>Streptophyta</taxon>
        <taxon>Embryophyta</taxon>
        <taxon>Tracheophyta</taxon>
        <taxon>Spermatophyta</taxon>
        <taxon>Magnoliopsida</taxon>
        <taxon>Liliopsida</taxon>
        <taxon>Poales</taxon>
        <taxon>Poaceae</taxon>
        <taxon>PACMAD clade</taxon>
        <taxon>Arundinoideae</taxon>
        <taxon>Arundineae</taxon>
        <taxon>Arundo</taxon>
    </lineage>
</organism>
<accession>A0A0A9HNA7</accession>
<sequence length="34" mass="3916">MLFVLTIEQNDSLVGVNGKFFTIVIELNQRLCLF</sequence>
<proteinExistence type="predicted"/>
<name>A0A0A9HNA7_ARUDO</name>
<reference evidence="1" key="1">
    <citation type="submission" date="2014-09" db="EMBL/GenBank/DDBJ databases">
        <authorList>
            <person name="Magalhaes I.L.F."/>
            <person name="Oliveira U."/>
            <person name="Santos F.R."/>
            <person name="Vidigal T.H.D.A."/>
            <person name="Brescovit A.D."/>
            <person name="Santos A.J."/>
        </authorList>
    </citation>
    <scope>NUCLEOTIDE SEQUENCE</scope>
    <source>
        <tissue evidence="1">Shoot tissue taken approximately 20 cm above the soil surface</tissue>
    </source>
</reference>
<reference evidence="1" key="2">
    <citation type="journal article" date="2015" name="Data Brief">
        <title>Shoot transcriptome of the giant reed, Arundo donax.</title>
        <authorList>
            <person name="Barrero R.A."/>
            <person name="Guerrero F.D."/>
            <person name="Moolhuijzen P."/>
            <person name="Goolsby J.A."/>
            <person name="Tidwell J."/>
            <person name="Bellgard S.E."/>
            <person name="Bellgard M.I."/>
        </authorList>
    </citation>
    <scope>NUCLEOTIDE SEQUENCE</scope>
    <source>
        <tissue evidence="1">Shoot tissue taken approximately 20 cm above the soil surface</tissue>
    </source>
</reference>